<dbReference type="InterPro" id="IPR029030">
    <property type="entry name" value="Caspase-like_dom_sf"/>
</dbReference>
<dbReference type="SUPFAM" id="SSF56436">
    <property type="entry name" value="C-type lectin-like"/>
    <property type="match status" value="1"/>
</dbReference>
<dbReference type="RefSeq" id="WP_241993436.1">
    <property type="nucleotide sequence ID" value="NZ_RSCM01000002.1"/>
</dbReference>
<dbReference type="PANTHER" id="PTHR23150:SF19">
    <property type="entry name" value="FORMYLGLYCINE-GENERATING ENZYME"/>
    <property type="match status" value="1"/>
</dbReference>
<dbReference type="AlphaFoldDB" id="A0A3S1C2J2"/>
<dbReference type="Gene3D" id="3.90.1580.10">
    <property type="entry name" value="paralog of FGE (formylglycine-generating enzyme)"/>
    <property type="match status" value="1"/>
</dbReference>
<dbReference type="PANTHER" id="PTHR23150">
    <property type="entry name" value="SULFATASE MODIFYING FACTOR 1, 2"/>
    <property type="match status" value="1"/>
</dbReference>
<feature type="domain" description="Sulfatase-modifying factor enzyme-like" evidence="3">
    <location>
        <begin position="441"/>
        <end position="667"/>
    </location>
</feature>
<keyword evidence="5" id="KW-1185">Reference proteome</keyword>
<dbReference type="InterPro" id="IPR016187">
    <property type="entry name" value="CTDL_fold"/>
</dbReference>
<organism evidence="4 5">
    <name type="scientific">Trichormus variabilis SAG 1403-4b</name>
    <dbReference type="NCBI Taxonomy" id="447716"/>
    <lineage>
        <taxon>Bacteria</taxon>
        <taxon>Bacillati</taxon>
        <taxon>Cyanobacteriota</taxon>
        <taxon>Cyanophyceae</taxon>
        <taxon>Nostocales</taxon>
        <taxon>Nostocaceae</taxon>
        <taxon>Trichormus</taxon>
    </lineage>
</organism>
<dbReference type="EMBL" id="RSCM01000002">
    <property type="protein sequence ID" value="RUS99100.1"/>
    <property type="molecule type" value="Genomic_DNA"/>
</dbReference>
<dbReference type="SUPFAM" id="SSF52129">
    <property type="entry name" value="Caspase-like"/>
    <property type="match status" value="1"/>
</dbReference>
<accession>A0A3S1C2J2</accession>
<dbReference type="GO" id="GO:0120147">
    <property type="term" value="F:formylglycine-generating oxidase activity"/>
    <property type="evidence" value="ECO:0007669"/>
    <property type="project" value="TreeGrafter"/>
</dbReference>
<dbReference type="InterPro" id="IPR011600">
    <property type="entry name" value="Pept_C14_caspase"/>
</dbReference>
<protein>
    <submittedName>
        <fullName evidence="4">Uncharacterized protein</fullName>
    </submittedName>
</protein>
<proteinExistence type="predicted"/>
<evidence type="ECO:0000256" key="1">
    <source>
        <dbReference type="SAM" id="MobiDB-lite"/>
    </source>
</evidence>
<dbReference type="Pfam" id="PF03781">
    <property type="entry name" value="FGE-sulfatase"/>
    <property type="match status" value="1"/>
</dbReference>
<name>A0A3S1C2J2_ANAVA</name>
<gene>
    <name evidence="4" type="ORF">DSM107003_11190</name>
</gene>
<feature type="compositionally biased region" description="Low complexity" evidence="1">
    <location>
        <begin position="379"/>
        <end position="399"/>
    </location>
</feature>
<feature type="domain" description="Peptidase C14 caspase" evidence="2">
    <location>
        <begin position="3"/>
        <end position="234"/>
    </location>
</feature>
<dbReference type="Gene3D" id="3.40.50.1460">
    <property type="match status" value="1"/>
</dbReference>
<evidence type="ECO:0000259" key="2">
    <source>
        <dbReference type="Pfam" id="PF00656"/>
    </source>
</evidence>
<dbReference type="Proteomes" id="UP000276103">
    <property type="component" value="Unassembled WGS sequence"/>
</dbReference>
<reference evidence="4 5" key="1">
    <citation type="journal article" date="2019" name="Genome Biol. Evol.">
        <title>Day and night: Metabolic profiles and evolutionary relationships of six axenic non-marine cyanobacteria.</title>
        <authorList>
            <person name="Will S.E."/>
            <person name="Henke P."/>
            <person name="Boedeker C."/>
            <person name="Huang S."/>
            <person name="Brinkmann H."/>
            <person name="Rohde M."/>
            <person name="Jarek M."/>
            <person name="Friedl T."/>
            <person name="Seufert S."/>
            <person name="Schumacher M."/>
            <person name="Overmann J."/>
            <person name="Neumann-Schaal M."/>
            <person name="Petersen J."/>
        </authorList>
    </citation>
    <scope>NUCLEOTIDE SEQUENCE [LARGE SCALE GENOMIC DNA]</scope>
    <source>
        <strain evidence="4 5">SAG 1403-4b</strain>
    </source>
</reference>
<evidence type="ECO:0000259" key="3">
    <source>
        <dbReference type="Pfam" id="PF03781"/>
    </source>
</evidence>
<comment type="caution">
    <text evidence="4">The sequence shown here is derived from an EMBL/GenBank/DDBJ whole genome shotgun (WGS) entry which is preliminary data.</text>
</comment>
<dbReference type="InterPro" id="IPR005532">
    <property type="entry name" value="SUMF_dom"/>
</dbReference>
<dbReference type="InterPro" id="IPR042095">
    <property type="entry name" value="SUMF_sf"/>
</dbReference>
<sequence length="671" mass="74944">MGRNWAIAIGINNYQFLQPLRYAQRDAELMQNFFGHEAGFEKIFFFSDNSPDIGGKSTLPNRANLRRFLREFFERPFLGAGDNFWFFFSGHGMRHAEKDYLMPIDGDPDDVDNTAIAINFVTERLRRCGADNVVLLLDACRSLGSRGGEGIGRQTAEQTRQLGVISIFSCSPQQYSYEIETLQQGAFTKVLLDGLKIQGEGNCATVERLYQYLSYQVPETNRRNGKPPQTPYVIAEPATKLHLILLPRYIQPTLNDIAILKMDAQNAELEKDIELANQLWIRVLMVSPGDIHAVSAIQRLARISPTEAVVIPPINQTGNKSGGKKSINSVLPSIPISRRGFLQTTGLFVGGVTVAVVGQNLFRTQGKNPTSENTPSVNTPTPEITTSPEPTPTPENTTPVNNLKTFNFDVVKTDAKGSITKESNQQAKYFEEDLGNGVKLQMVQIPGGKFLMGSPASEKDRESDESPQHEVTVPGFFMGRYEVTQAQYQAIIGSNPSNFKGENRPVEQVSWDDAVKFCQALTERTGKTYRLPSEAEWEYACRAGTTTPFYFGESITPELVNYNSNIPYAAAPKGKYRQQTTEVGIFPPNSFGLYDMCGNTWEWCQDYYQNNYTGTPNDGRAWLKTISKEYRLMRGGSWSRAASGCRSANRHWHSPDARGNHYGFRVVVIVG</sequence>
<evidence type="ECO:0000313" key="5">
    <source>
        <dbReference type="Proteomes" id="UP000276103"/>
    </source>
</evidence>
<feature type="region of interest" description="Disordered" evidence="1">
    <location>
        <begin position="364"/>
        <end position="401"/>
    </location>
</feature>
<dbReference type="InterPro" id="IPR051043">
    <property type="entry name" value="Sulfatase_Mod_Factor_Kinase"/>
</dbReference>
<dbReference type="GO" id="GO:0004197">
    <property type="term" value="F:cysteine-type endopeptidase activity"/>
    <property type="evidence" value="ECO:0007669"/>
    <property type="project" value="InterPro"/>
</dbReference>
<dbReference type="Pfam" id="PF00656">
    <property type="entry name" value="Peptidase_C14"/>
    <property type="match status" value="1"/>
</dbReference>
<evidence type="ECO:0000313" key="4">
    <source>
        <dbReference type="EMBL" id="RUS99100.1"/>
    </source>
</evidence>
<dbReference type="GO" id="GO:0006508">
    <property type="term" value="P:proteolysis"/>
    <property type="evidence" value="ECO:0007669"/>
    <property type="project" value="InterPro"/>
</dbReference>
<feature type="compositionally biased region" description="Polar residues" evidence="1">
    <location>
        <begin position="364"/>
        <end position="378"/>
    </location>
</feature>